<dbReference type="EMBL" id="ASPP01008307">
    <property type="protein sequence ID" value="ETO25747.1"/>
    <property type="molecule type" value="Genomic_DNA"/>
</dbReference>
<feature type="compositionally biased region" description="Acidic residues" evidence="1">
    <location>
        <begin position="373"/>
        <end position="382"/>
    </location>
</feature>
<dbReference type="Pfam" id="PF00168">
    <property type="entry name" value="C2"/>
    <property type="match status" value="1"/>
</dbReference>
<feature type="region of interest" description="Disordered" evidence="1">
    <location>
        <begin position="235"/>
        <end position="259"/>
    </location>
</feature>
<keyword evidence="4" id="KW-1185">Reference proteome</keyword>
<feature type="region of interest" description="Disordered" evidence="1">
    <location>
        <begin position="798"/>
        <end position="818"/>
    </location>
</feature>
<gene>
    <name evidence="3" type="ORF">RFI_11388</name>
</gene>
<proteinExistence type="predicted"/>
<evidence type="ECO:0000313" key="3">
    <source>
        <dbReference type="EMBL" id="ETO25747.1"/>
    </source>
</evidence>
<accession>X6NK60</accession>
<dbReference type="Proteomes" id="UP000023152">
    <property type="component" value="Unassembled WGS sequence"/>
</dbReference>
<dbReference type="SUPFAM" id="SSF49562">
    <property type="entry name" value="C2 domain (Calcium/lipid-binding domain, CaLB)"/>
    <property type="match status" value="1"/>
</dbReference>
<evidence type="ECO:0000256" key="1">
    <source>
        <dbReference type="SAM" id="MobiDB-lite"/>
    </source>
</evidence>
<dbReference type="CDD" id="cd00030">
    <property type="entry name" value="C2"/>
    <property type="match status" value="1"/>
</dbReference>
<dbReference type="InterPro" id="IPR000008">
    <property type="entry name" value="C2_dom"/>
</dbReference>
<dbReference type="AlphaFoldDB" id="X6NK60"/>
<feature type="domain" description="C2" evidence="2">
    <location>
        <begin position="864"/>
        <end position="989"/>
    </location>
</feature>
<dbReference type="InterPro" id="IPR035892">
    <property type="entry name" value="C2_domain_sf"/>
</dbReference>
<dbReference type="Gene3D" id="2.60.40.150">
    <property type="entry name" value="C2 domain"/>
    <property type="match status" value="1"/>
</dbReference>
<reference evidence="3 4" key="1">
    <citation type="journal article" date="2013" name="Curr. Biol.">
        <title>The Genome of the Foraminiferan Reticulomyxa filosa.</title>
        <authorList>
            <person name="Glockner G."/>
            <person name="Hulsmann N."/>
            <person name="Schleicher M."/>
            <person name="Noegel A.A."/>
            <person name="Eichinger L."/>
            <person name="Gallinger C."/>
            <person name="Pawlowski J."/>
            <person name="Sierra R."/>
            <person name="Euteneuer U."/>
            <person name="Pillet L."/>
            <person name="Moustafa A."/>
            <person name="Platzer M."/>
            <person name="Groth M."/>
            <person name="Szafranski K."/>
            <person name="Schliwa M."/>
        </authorList>
    </citation>
    <scope>NUCLEOTIDE SEQUENCE [LARGE SCALE GENOMIC DNA]</scope>
</reference>
<feature type="region of interest" description="Disordered" evidence="1">
    <location>
        <begin position="348"/>
        <end position="384"/>
    </location>
</feature>
<evidence type="ECO:0000313" key="4">
    <source>
        <dbReference type="Proteomes" id="UP000023152"/>
    </source>
</evidence>
<feature type="compositionally biased region" description="Basic and acidic residues" evidence="1">
    <location>
        <begin position="802"/>
        <end position="818"/>
    </location>
</feature>
<dbReference type="PROSITE" id="PS50004">
    <property type="entry name" value="C2"/>
    <property type="match status" value="1"/>
</dbReference>
<feature type="compositionally biased region" description="Polar residues" evidence="1">
    <location>
        <begin position="237"/>
        <end position="255"/>
    </location>
</feature>
<evidence type="ECO:0000259" key="2">
    <source>
        <dbReference type="PROSITE" id="PS50004"/>
    </source>
</evidence>
<dbReference type="OrthoDB" id="2015333at2759"/>
<sequence length="1026" mass="119245">MKHVSWMLQKWCEAERKIDERNVKLCQMPLQRTHRMIESWLKCTHDSVRPNVVTEIVLLYIETCMSNDTINNKPAGSNSDFSKFLLEYTKQSILVAYLKVKQHYDATSILRDLSLELPTKTQVSKEIIKASKAARMKVVSKKQEWIDYIEEIEMLFDDEAEISIALWRKGIFEVIPEVGMETLAVELVTDIKDLLSQDSKSLDVQYRVLLAGASRFQMFLQTLCHRYMLLEQEKNAKQQPSSSDVKTEHATTSAGTRIGPHLRRESFNEMFGNNTLGGRLRKLGEFADNQRIDKIFEFIQTELSTRLQSWMEKSLHRCRDFISRAAEKERWECDAINAMEEIENKQMQLAQQKLKNKPSKTADDENDKGNQTAEEDVIEDEDRGQTEDVTWANFVGDSFLVIDNEINAYFVNLKSFAAEAMSTSTLFYERLGFVLDHVLKIIQSSFIDITILDNSIPKEEKKNIIPMPEGQVSKVHKHVERVYMARATENFVKTIDALSADSQVDQVLSPRTNNDNSVIPNLIAQLSKANPDSPHENHPIFAIANHTKLLNEDMGEVQMLDDEHFKKELKYMCIKLSTISRLDELIADLGPRLLRYINSLEEPKEAHLKEKFEKYRNQLIQSTHKFVTDSKALTNAALPRASFAIARRFFDVQIQHYFAFELYAYGNTLQTTVLKLGLLAKMKEYLEICDKYLRYKDLRMLTCAWANLYGQRMQSVLIGPFLRTFEIAHNTAIVQDFEESFNLFQNFNEDDFDKPVWPVTQKEHPLFGYHEVIKMMKMPTAELIQLHVLIMAERAEEEEKSELEKEKKEELEMKEQTKGRKYPNKQELMELYPLSYMAEKGEQDKERLKKIHDHPSLHVLAHRKDEEAQAYVENFMQFRDKQQPLVFIFTSVINPGSVCDPFAVVTVNDITKSTRVVRQSADPSWQQVLDFDLTETLPTIKSRFVFGNFQLKFEIFDWTPENLPENEAVGYHQLKIKTNQKNISYELVQLYQDQKNRLFAAKRGQLLISVLLDDLWLAVNELVLTE</sequence>
<protein>
    <recommendedName>
        <fullName evidence="2">C2 domain-containing protein</fullName>
    </recommendedName>
</protein>
<name>X6NK60_RETFI</name>
<comment type="caution">
    <text evidence="3">The sequence shown here is derived from an EMBL/GenBank/DDBJ whole genome shotgun (WGS) entry which is preliminary data.</text>
</comment>
<organism evidence="3 4">
    <name type="scientific">Reticulomyxa filosa</name>
    <dbReference type="NCBI Taxonomy" id="46433"/>
    <lineage>
        <taxon>Eukaryota</taxon>
        <taxon>Sar</taxon>
        <taxon>Rhizaria</taxon>
        <taxon>Retaria</taxon>
        <taxon>Foraminifera</taxon>
        <taxon>Monothalamids</taxon>
        <taxon>Reticulomyxidae</taxon>
        <taxon>Reticulomyxa</taxon>
    </lineage>
</organism>